<evidence type="ECO:0000313" key="1">
    <source>
        <dbReference type="EMBL" id="KKJ01572.1"/>
    </source>
</evidence>
<gene>
    <name evidence="1" type="ORF">PROH_04575</name>
</gene>
<accession>A0A0M2Q4R1</accession>
<name>A0A0M2Q4R1_PROHO</name>
<sequence>MICQLFKLFDIFFNLINISRNTAHRWHYKYIFAVFYWRILHILRGEFDNNNASIVFNSNYCFPMIQA</sequence>
<organism evidence="1 2">
    <name type="scientific">Prochlorothrix hollandica PCC 9006 = CALU 1027</name>
    <dbReference type="NCBI Taxonomy" id="317619"/>
    <lineage>
        <taxon>Bacteria</taxon>
        <taxon>Bacillati</taxon>
        <taxon>Cyanobacteriota</taxon>
        <taxon>Cyanophyceae</taxon>
        <taxon>Prochlorotrichales</taxon>
        <taxon>Prochlorotrichaceae</taxon>
        <taxon>Prochlorothrix</taxon>
    </lineage>
</organism>
<dbReference type="AlphaFoldDB" id="A0A0M2Q4R1"/>
<dbReference type="Proteomes" id="UP000034681">
    <property type="component" value="Unassembled WGS sequence"/>
</dbReference>
<proteinExistence type="predicted"/>
<evidence type="ECO:0000313" key="2">
    <source>
        <dbReference type="Proteomes" id="UP000034681"/>
    </source>
</evidence>
<keyword evidence="2" id="KW-1185">Reference proteome</keyword>
<comment type="caution">
    <text evidence="1">The sequence shown here is derived from an EMBL/GenBank/DDBJ whole genome shotgun (WGS) entry which is preliminary data.</text>
</comment>
<dbReference type="EMBL" id="AJTX02000002">
    <property type="protein sequence ID" value="KKJ01572.1"/>
    <property type="molecule type" value="Genomic_DNA"/>
</dbReference>
<reference evidence="1" key="1">
    <citation type="submission" date="2012-04" db="EMBL/GenBank/DDBJ databases">
        <authorList>
            <person name="Borisov I.G."/>
            <person name="Ivanikova N.V."/>
            <person name="Pinevich A.V."/>
        </authorList>
    </citation>
    <scope>NUCLEOTIDE SEQUENCE</scope>
    <source>
        <strain evidence="1">CALU 1027</strain>
    </source>
</reference>
<protein>
    <submittedName>
        <fullName evidence="1">Uncharacterized protein</fullName>
    </submittedName>
</protein>